<keyword evidence="3" id="KW-1185">Reference proteome</keyword>
<gene>
    <name evidence="2" type="ORF">B0J11DRAFT_301759</name>
</gene>
<dbReference type="EMBL" id="JAGMWT010000007">
    <property type="protein sequence ID" value="KAH7125300.1"/>
    <property type="molecule type" value="Genomic_DNA"/>
</dbReference>
<reference evidence="2" key="1">
    <citation type="journal article" date="2021" name="Nat. Commun.">
        <title>Genetic determinants of endophytism in the Arabidopsis root mycobiome.</title>
        <authorList>
            <person name="Mesny F."/>
            <person name="Miyauchi S."/>
            <person name="Thiergart T."/>
            <person name="Pickel B."/>
            <person name="Atanasova L."/>
            <person name="Karlsson M."/>
            <person name="Huettel B."/>
            <person name="Barry K.W."/>
            <person name="Haridas S."/>
            <person name="Chen C."/>
            <person name="Bauer D."/>
            <person name="Andreopoulos W."/>
            <person name="Pangilinan J."/>
            <person name="LaButti K."/>
            <person name="Riley R."/>
            <person name="Lipzen A."/>
            <person name="Clum A."/>
            <person name="Drula E."/>
            <person name="Henrissat B."/>
            <person name="Kohler A."/>
            <person name="Grigoriev I.V."/>
            <person name="Martin F.M."/>
            <person name="Hacquard S."/>
        </authorList>
    </citation>
    <scope>NUCLEOTIDE SEQUENCE</scope>
    <source>
        <strain evidence="2">MPI-CAGE-CH-0243</strain>
    </source>
</reference>
<keyword evidence="1" id="KW-1133">Transmembrane helix</keyword>
<evidence type="ECO:0000313" key="2">
    <source>
        <dbReference type="EMBL" id="KAH7125300.1"/>
    </source>
</evidence>
<protein>
    <submittedName>
        <fullName evidence="2">Uncharacterized protein</fullName>
    </submittedName>
</protein>
<name>A0A9P9IN88_9PLEO</name>
<evidence type="ECO:0000313" key="3">
    <source>
        <dbReference type="Proteomes" id="UP000700596"/>
    </source>
</evidence>
<sequence length="186" mass="20236">MTYPWIQPVSPIAPGSISPLFPSEKSSCQNNHGPYTNKHFETTCFVVLPITKCQNNHCFPLRLALSAFLFPGLQGCAGVCSSPLVRRPPKGSGQVAKKQVAGRAWQAGGEGNWGESEQVARKAAVRPLVIGVGPLPPSLLPSFLFLFLFLLLFLPCFLPSSSSLPFEMIPCSWALPCHTPDYVIIR</sequence>
<dbReference type="AlphaFoldDB" id="A0A9P9IN88"/>
<keyword evidence="1" id="KW-0472">Membrane</keyword>
<keyword evidence="1" id="KW-0812">Transmembrane</keyword>
<comment type="caution">
    <text evidence="2">The sequence shown here is derived from an EMBL/GenBank/DDBJ whole genome shotgun (WGS) entry which is preliminary data.</text>
</comment>
<feature type="transmembrane region" description="Helical" evidence="1">
    <location>
        <begin position="139"/>
        <end position="158"/>
    </location>
</feature>
<organism evidence="2 3">
    <name type="scientific">Dendryphion nanum</name>
    <dbReference type="NCBI Taxonomy" id="256645"/>
    <lineage>
        <taxon>Eukaryota</taxon>
        <taxon>Fungi</taxon>
        <taxon>Dikarya</taxon>
        <taxon>Ascomycota</taxon>
        <taxon>Pezizomycotina</taxon>
        <taxon>Dothideomycetes</taxon>
        <taxon>Pleosporomycetidae</taxon>
        <taxon>Pleosporales</taxon>
        <taxon>Torulaceae</taxon>
        <taxon>Dendryphion</taxon>
    </lineage>
</organism>
<proteinExistence type="predicted"/>
<dbReference type="Proteomes" id="UP000700596">
    <property type="component" value="Unassembled WGS sequence"/>
</dbReference>
<accession>A0A9P9IN88</accession>
<evidence type="ECO:0000256" key="1">
    <source>
        <dbReference type="SAM" id="Phobius"/>
    </source>
</evidence>